<dbReference type="InterPro" id="IPR054542">
    <property type="entry name" value="Cys_met_metab_PP"/>
</dbReference>
<keyword evidence="11" id="KW-1185">Reference proteome</keyword>
<evidence type="ECO:0000256" key="2">
    <source>
        <dbReference type="ARBA" id="ARBA00009077"/>
    </source>
</evidence>
<dbReference type="PANTHER" id="PTHR43500:SF1">
    <property type="entry name" value="CYSTATHIONINE BETA-LYASE-RELATED"/>
    <property type="match status" value="1"/>
</dbReference>
<evidence type="ECO:0000256" key="7">
    <source>
        <dbReference type="ARBA" id="ARBA00047625"/>
    </source>
</evidence>
<evidence type="ECO:0000256" key="3">
    <source>
        <dbReference type="ARBA" id="ARBA00022898"/>
    </source>
</evidence>
<dbReference type="Gene3D" id="3.40.640.10">
    <property type="entry name" value="Type I PLP-dependent aspartate aminotransferase-like (Major domain)"/>
    <property type="match status" value="1"/>
</dbReference>
<accession>A0A8J2YLY3</accession>
<dbReference type="InterPro" id="IPR015422">
    <property type="entry name" value="PyrdxlP-dep_Trfase_small"/>
</dbReference>
<dbReference type="Pfam" id="PF01053">
    <property type="entry name" value="Cys_Met_Meta_PP"/>
    <property type="match status" value="1"/>
</dbReference>
<dbReference type="GO" id="GO:0019450">
    <property type="term" value="P:L-cysteine catabolic process to pyruvate"/>
    <property type="evidence" value="ECO:0007669"/>
    <property type="project" value="TreeGrafter"/>
</dbReference>
<dbReference type="PIRSF" id="PIRSF001434">
    <property type="entry name" value="CGS"/>
    <property type="match status" value="1"/>
</dbReference>
<protein>
    <submittedName>
        <fullName evidence="10">Cystathionine beta-lyase</fullName>
    </submittedName>
</protein>
<evidence type="ECO:0000256" key="1">
    <source>
        <dbReference type="ARBA" id="ARBA00001933"/>
    </source>
</evidence>
<dbReference type="RefSeq" id="WP_188410929.1">
    <property type="nucleotide sequence ID" value="NZ_BMCP01000006.1"/>
</dbReference>
<dbReference type="GO" id="GO:0030170">
    <property type="term" value="F:pyridoxal phosphate binding"/>
    <property type="evidence" value="ECO:0007669"/>
    <property type="project" value="InterPro"/>
</dbReference>
<reference evidence="10" key="2">
    <citation type="submission" date="2020-09" db="EMBL/GenBank/DDBJ databases">
        <authorList>
            <person name="Sun Q."/>
            <person name="Sedlacek I."/>
        </authorList>
    </citation>
    <scope>NUCLEOTIDE SEQUENCE</scope>
    <source>
        <strain evidence="10">CCM 7684</strain>
    </source>
</reference>
<keyword evidence="3 8" id="KW-0663">Pyridoxal phosphate</keyword>
<dbReference type="PROSITE" id="PS00868">
    <property type="entry name" value="CYS_MET_METAB_PP"/>
    <property type="match status" value="1"/>
</dbReference>
<evidence type="ECO:0000313" key="11">
    <source>
        <dbReference type="Proteomes" id="UP000602745"/>
    </source>
</evidence>
<dbReference type="InterPro" id="IPR000277">
    <property type="entry name" value="Cys/Met-Metab_PyrdxlP-dep_enz"/>
</dbReference>
<comment type="similarity">
    <text evidence="2 9">Belongs to the trans-sulfuration enzymes family.</text>
</comment>
<evidence type="ECO:0000256" key="6">
    <source>
        <dbReference type="ARBA" id="ARBA00047517"/>
    </source>
</evidence>
<dbReference type="InterPro" id="IPR006233">
    <property type="entry name" value="Cys_b_lyase_bac"/>
</dbReference>
<sequence length="402" mass="42942">MHDKTLCVMRPEVSHEGFASLAVPTYRASTIVFKDAKSYADRKYRGPDGYSYGLHGTPTSRTLEAALTELERGVRTVLVPSGQAAIALVMTTVLMPGASVLIADTAYPPATGFCENFLKPRGISYKVYDPMIGGGIAELMDPTVKLVWTESPGSTTMEVQDIPAIVAAAHAGGALVACDNTWATPLNFKPLDHGVDFSVEALTKYVGGHSDLLMGSVSVRELPQQRRLKDTMRMMGIGVSPDDCALVLRGLETMGVRLAHCAAVAIDFAQRLAELVPAHLVLHPALEHNPGHEFWKRDFSGASGVFSLIVPPAAEEALPDLLTAAKVFSIGASWGGTHSLLAPMNVTGDRSVTASVHPGTILRISIGLEDPRDLWTDLLPIARAIADSLHNETLHQAEAPSP</sequence>
<dbReference type="EMBL" id="BMCP01000006">
    <property type="protein sequence ID" value="GGE53394.1"/>
    <property type="molecule type" value="Genomic_DNA"/>
</dbReference>
<dbReference type="InterPro" id="IPR015421">
    <property type="entry name" value="PyrdxlP-dep_Trfase_major"/>
</dbReference>
<organism evidence="10 11">
    <name type="scientific">Agaricicola taiwanensis</name>
    <dbReference type="NCBI Taxonomy" id="591372"/>
    <lineage>
        <taxon>Bacteria</taxon>
        <taxon>Pseudomonadati</taxon>
        <taxon>Pseudomonadota</taxon>
        <taxon>Alphaproteobacteria</taxon>
        <taxon>Rhodobacterales</taxon>
        <taxon>Paracoccaceae</taxon>
        <taxon>Agaricicola</taxon>
    </lineage>
</organism>
<evidence type="ECO:0000256" key="8">
    <source>
        <dbReference type="PIRSR" id="PIRSR001434-2"/>
    </source>
</evidence>
<dbReference type="InterPro" id="IPR015424">
    <property type="entry name" value="PyrdxlP-dep_Trfase"/>
</dbReference>
<keyword evidence="4" id="KW-0456">Lyase</keyword>
<comment type="caution">
    <text evidence="10">The sequence shown here is derived from an EMBL/GenBank/DDBJ whole genome shotgun (WGS) entry which is preliminary data.</text>
</comment>
<reference evidence="10" key="1">
    <citation type="journal article" date="2014" name="Int. J. Syst. Evol. Microbiol.">
        <title>Complete genome sequence of Corynebacterium casei LMG S-19264T (=DSM 44701T), isolated from a smear-ripened cheese.</title>
        <authorList>
            <consortium name="US DOE Joint Genome Institute (JGI-PGF)"/>
            <person name="Walter F."/>
            <person name="Albersmeier A."/>
            <person name="Kalinowski J."/>
            <person name="Ruckert C."/>
        </authorList>
    </citation>
    <scope>NUCLEOTIDE SEQUENCE</scope>
    <source>
        <strain evidence="10">CCM 7684</strain>
    </source>
</reference>
<dbReference type="AlphaFoldDB" id="A0A8J2YLY3"/>
<proteinExistence type="inferred from homology"/>
<gene>
    <name evidence="10" type="ORF">GCM10007276_33020</name>
</gene>
<evidence type="ECO:0000313" key="10">
    <source>
        <dbReference type="EMBL" id="GGE53394.1"/>
    </source>
</evidence>
<evidence type="ECO:0000256" key="4">
    <source>
        <dbReference type="ARBA" id="ARBA00023239"/>
    </source>
</evidence>
<evidence type="ECO:0000256" key="9">
    <source>
        <dbReference type="RuleBase" id="RU362118"/>
    </source>
</evidence>
<comment type="catalytic activity">
    <reaction evidence="6">
        <text>L,L-cystathionine + H2O = L-homocysteine + pyruvate + NH4(+)</text>
        <dbReference type="Rhea" id="RHEA:13965"/>
        <dbReference type="ChEBI" id="CHEBI:15361"/>
        <dbReference type="ChEBI" id="CHEBI:15377"/>
        <dbReference type="ChEBI" id="CHEBI:28938"/>
        <dbReference type="ChEBI" id="CHEBI:58161"/>
        <dbReference type="ChEBI" id="CHEBI:58199"/>
    </reaction>
</comment>
<dbReference type="GO" id="GO:0019346">
    <property type="term" value="P:transsulfuration"/>
    <property type="evidence" value="ECO:0007669"/>
    <property type="project" value="InterPro"/>
</dbReference>
<dbReference type="PANTHER" id="PTHR43500">
    <property type="entry name" value="CYSTATHIONINE BETA-LYASE-RELATED"/>
    <property type="match status" value="1"/>
</dbReference>
<dbReference type="SUPFAM" id="SSF53383">
    <property type="entry name" value="PLP-dependent transferases"/>
    <property type="match status" value="1"/>
</dbReference>
<comment type="pathway">
    <text evidence="5">Amino-acid biosynthesis; L-methionine biosynthesis via de novo pathway; L-homocysteine from L-cystathionine: step 1/1.</text>
</comment>
<dbReference type="GO" id="GO:0047804">
    <property type="term" value="F:cysteine-S-conjugate beta-lyase activity"/>
    <property type="evidence" value="ECO:0007669"/>
    <property type="project" value="UniProtKB-EC"/>
</dbReference>
<feature type="modified residue" description="N6-(pyridoxal phosphate)lysine" evidence="8">
    <location>
        <position position="204"/>
    </location>
</feature>
<comment type="catalytic activity">
    <reaction evidence="7">
        <text>an S-substituted L-cysteine + H2O = a thiol + pyruvate + NH4(+)</text>
        <dbReference type="Rhea" id="RHEA:18121"/>
        <dbReference type="ChEBI" id="CHEBI:15361"/>
        <dbReference type="ChEBI" id="CHEBI:15377"/>
        <dbReference type="ChEBI" id="CHEBI:28938"/>
        <dbReference type="ChEBI" id="CHEBI:29256"/>
        <dbReference type="ChEBI" id="CHEBI:58717"/>
        <dbReference type="EC" id="4.4.1.13"/>
    </reaction>
</comment>
<dbReference type="FunFam" id="3.40.640.10:FF:000046">
    <property type="entry name" value="Cystathionine gamma-lyase"/>
    <property type="match status" value="1"/>
</dbReference>
<dbReference type="Proteomes" id="UP000602745">
    <property type="component" value="Unassembled WGS sequence"/>
</dbReference>
<name>A0A8J2YLY3_9RHOB</name>
<dbReference type="Gene3D" id="3.90.1150.10">
    <property type="entry name" value="Aspartate Aminotransferase, domain 1"/>
    <property type="match status" value="1"/>
</dbReference>
<evidence type="ECO:0000256" key="5">
    <source>
        <dbReference type="ARBA" id="ARBA00046315"/>
    </source>
</evidence>
<comment type="cofactor">
    <cofactor evidence="1 9">
        <name>pyridoxal 5'-phosphate</name>
        <dbReference type="ChEBI" id="CHEBI:597326"/>
    </cofactor>
</comment>